<feature type="repeat" description="Pumilio" evidence="8">
    <location>
        <begin position="842"/>
        <end position="879"/>
    </location>
</feature>
<dbReference type="PROSITE" id="PS50302">
    <property type="entry name" value="PUM"/>
    <property type="match status" value="8"/>
</dbReference>
<dbReference type="Ensembl" id="ENSCCNT00000030133.1">
    <property type="protein sequence ID" value="ENSCCNP00000023594.1"/>
    <property type="gene ID" value="ENSCCNG00000023008.1"/>
</dbReference>
<feature type="repeat" description="Pumilio" evidence="8">
    <location>
        <begin position="1027"/>
        <end position="1066"/>
    </location>
</feature>
<evidence type="ECO:0000256" key="4">
    <source>
        <dbReference type="ARBA" id="ARBA00022737"/>
    </source>
</evidence>
<dbReference type="Gene3D" id="1.25.10.10">
    <property type="entry name" value="Leucine-rich Repeat Variant"/>
    <property type="match status" value="1"/>
</dbReference>
<feature type="compositionally biased region" description="Polar residues" evidence="9">
    <location>
        <begin position="512"/>
        <end position="525"/>
    </location>
</feature>
<feature type="compositionally biased region" description="Low complexity" evidence="9">
    <location>
        <begin position="486"/>
        <end position="503"/>
    </location>
</feature>
<feature type="compositionally biased region" description="Low complexity" evidence="9">
    <location>
        <begin position="45"/>
        <end position="58"/>
    </location>
</feature>
<feature type="compositionally biased region" description="Low complexity" evidence="9">
    <location>
        <begin position="627"/>
        <end position="647"/>
    </location>
</feature>
<gene>
    <name evidence="11 13" type="primary">Pum1</name>
</gene>
<accession>A0A8B7TZ86</accession>
<evidence type="ECO:0000256" key="6">
    <source>
        <dbReference type="ARBA" id="ARBA00022884"/>
    </source>
</evidence>
<evidence type="ECO:0000256" key="2">
    <source>
        <dbReference type="ARBA" id="ARBA00004463"/>
    </source>
</evidence>
<dbReference type="InterPro" id="IPR001313">
    <property type="entry name" value="Pumilio_RNA-bd_rpt"/>
</dbReference>
<evidence type="ECO:0000313" key="12">
    <source>
        <dbReference type="Proteomes" id="UP001732720"/>
    </source>
</evidence>
<dbReference type="InterPro" id="IPR016024">
    <property type="entry name" value="ARM-type_fold"/>
</dbReference>
<dbReference type="AlphaFoldDB" id="A0A8B7TZ86"/>
<dbReference type="Proteomes" id="UP001732720">
    <property type="component" value="Chromosome 7"/>
</dbReference>
<dbReference type="PANTHER" id="PTHR12537">
    <property type="entry name" value="RNA BINDING PROTEIN PUMILIO-RELATED"/>
    <property type="match status" value="1"/>
</dbReference>
<evidence type="ECO:0000256" key="9">
    <source>
        <dbReference type="SAM" id="MobiDB-lite"/>
    </source>
</evidence>
<dbReference type="InterPro" id="IPR033712">
    <property type="entry name" value="Pumilio_RNA-bd"/>
</dbReference>
<sequence length="1110" mass="118672">MSVACVLKRKAVLWQDSFSPHLKHHPQEPANPNMPVVLTSGTGSQAQPQPAANQALAAGTHSSPVPGSIGVAGRSQDDAMVDYFFQRQHGEQLGGGGSGGGGYNNSKHRWPTGDNIHAEHQVRSMDELNHDFQALALEGRAMGEQLLPGKKFWETDESSKDGPKGIFLGDQWRDSAWGTSDHSVSQPIMVQRRPGQSFHVNSEVNSVLSPRSESGGLGVSMVEYVLSSSPGDSCLRKGGFGPRDADSDENDKGDKKNKGTFDGDKLGDLKEEGDVMDKTNGLPVQNGIDADVKDFSRTPGNCQNSANEVDLLGPNQNGSEGLAQLTSTNGAKPVEDFSNMESQSVPLDPMEHVGMEPLQFDYSGTQVPVDSAAATVGLFDYNSQQQLFQRPNALAVQQLTAAQQQQYALAAAHQPHIAGLAPAAFVPNPYIISAAPPGTDPYTAGLAAAATLGPAVVPHQYYGVTPWGVYPASLFQQQAAAAAAASNSANQQTTPQAQQGGQQVLRGGASQRPLTPNQNQQGQQTDPLVAAAAVNSALAFGQGLAAGMPGYPVLAPAAYYDQTGALVVNAGARNGLGAPVRLVAPAPVIISSSAAQAAVAAAAASANGAAGGLAGTTNGPFRPLGTQQPQPQPQQQPSNNLASSSFYGNNSLSSNSQSSSLFSQGSAQPANTSLGFGSSSSLGATLGSALGGFGTAGGLTNGSGRYISAAPGAEAKYRSASSASSLFSPSSTLFSSSRLRYGMSDVMPSGRSRLLEDFRNNRYPNLQLREIAGHIMEFSQDQHGSRFIQLKLERATAAERQLVFNEILQAAYQLMVDVFGNYVIQKFFEFGSHEQKLALAERIRGHVLSLALQMYGCRVIQKALEFIPSDQQVINEMVRELDGHVLKCVKDQNGNHVVQKCIECVQPQSLQFIIDAFKGQVFALSTHPYGCRVIQRILEHCLPEQTLPILEELHQHTEQLVQDQYGNYVIQHVLEHGRPEDKSKIVAEIRGNVLVLSQHKFASNVVEKCVTHASRTERAVLIDEVCTMNDGPHSALYTMMKDQYANYVVQKMIDVAEPGQRKIVMHKIRPHIATLRKYTYGKHILAKLEKYYMKNGVDLGPICGPPNGII</sequence>
<keyword evidence="6" id="KW-0694">RNA-binding</keyword>
<keyword evidence="3" id="KW-0963">Cytoplasm</keyword>
<dbReference type="SUPFAM" id="SSF48371">
    <property type="entry name" value="ARM repeat"/>
    <property type="match status" value="1"/>
</dbReference>
<keyword evidence="4" id="KW-0677">Repeat</keyword>
<evidence type="ECO:0000256" key="1">
    <source>
        <dbReference type="ARBA" id="ARBA00004201"/>
    </source>
</evidence>
<dbReference type="GO" id="GO:0043488">
    <property type="term" value="P:regulation of mRNA stability"/>
    <property type="evidence" value="ECO:0007669"/>
    <property type="project" value="TreeGrafter"/>
</dbReference>
<dbReference type="GO" id="GO:0000932">
    <property type="term" value="C:P-body"/>
    <property type="evidence" value="ECO:0007669"/>
    <property type="project" value="UniProtKB-SubCell"/>
</dbReference>
<feature type="repeat" description="Pumilio" evidence="8">
    <location>
        <begin position="952"/>
        <end position="987"/>
    </location>
</feature>
<feature type="region of interest" description="Disordered" evidence="9">
    <location>
        <begin position="614"/>
        <end position="647"/>
    </location>
</feature>
<dbReference type="CDD" id="cd07920">
    <property type="entry name" value="Pumilio"/>
    <property type="match status" value="1"/>
</dbReference>
<feature type="region of interest" description="Disordered" evidence="9">
    <location>
        <begin position="22"/>
        <end position="73"/>
    </location>
</feature>
<feature type="repeat" description="Pumilio" evidence="8">
    <location>
        <begin position="770"/>
        <end position="805"/>
    </location>
</feature>
<dbReference type="InterPro" id="IPR033133">
    <property type="entry name" value="PUM-HD"/>
</dbReference>
<evidence type="ECO:0000256" key="8">
    <source>
        <dbReference type="PROSITE-ProRule" id="PRU00317"/>
    </source>
</evidence>
<comment type="subcellular location">
    <subcellularLocation>
        <location evidence="1">Cytoplasm</location>
        <location evidence="1">P-body</location>
    </subcellularLocation>
    <subcellularLocation>
        <location evidence="2">Cytoplasmic granule</location>
    </subcellularLocation>
</comment>
<feature type="compositionally biased region" description="Basic and acidic residues" evidence="9">
    <location>
        <begin position="250"/>
        <end position="272"/>
    </location>
</feature>
<dbReference type="RefSeq" id="XP_020012187.1">
    <property type="nucleotide sequence ID" value="XM_020156598.1"/>
</dbReference>
<name>A0A8B7TZ86_CASCN</name>
<evidence type="ECO:0000313" key="11">
    <source>
        <dbReference type="Ensembl" id="ENSCCNP00000023594.1"/>
    </source>
</evidence>
<feature type="repeat" description="Pumilio" evidence="8">
    <location>
        <begin position="916"/>
        <end position="951"/>
    </location>
</feature>
<dbReference type="CTD" id="9698"/>
<dbReference type="PROSITE" id="PS50303">
    <property type="entry name" value="PUM_HD"/>
    <property type="match status" value="1"/>
</dbReference>
<dbReference type="SMART" id="SM00025">
    <property type="entry name" value="Pumilio"/>
    <property type="match status" value="8"/>
</dbReference>
<dbReference type="GO" id="GO:0035196">
    <property type="term" value="P:miRNA processing"/>
    <property type="evidence" value="ECO:0007669"/>
    <property type="project" value="TreeGrafter"/>
</dbReference>
<feature type="repeat" description="Pumilio" evidence="8">
    <location>
        <begin position="988"/>
        <end position="1023"/>
    </location>
</feature>
<feature type="repeat" description="Pumilio" evidence="8">
    <location>
        <begin position="806"/>
        <end position="841"/>
    </location>
</feature>
<dbReference type="GO" id="GO:0003730">
    <property type="term" value="F:mRNA 3'-UTR binding"/>
    <property type="evidence" value="ECO:0007669"/>
    <property type="project" value="TreeGrafter"/>
</dbReference>
<dbReference type="OrthoDB" id="668540at2759"/>
<evidence type="ECO:0000256" key="5">
    <source>
        <dbReference type="ARBA" id="ARBA00022845"/>
    </source>
</evidence>
<evidence type="ECO:0000256" key="7">
    <source>
        <dbReference type="ARBA" id="ARBA00040564"/>
    </source>
</evidence>
<evidence type="ECO:0000256" key="3">
    <source>
        <dbReference type="ARBA" id="ARBA00022490"/>
    </source>
</evidence>
<reference evidence="11" key="1">
    <citation type="submission" date="2023-09" db="UniProtKB">
        <authorList>
            <consortium name="Ensembl"/>
        </authorList>
    </citation>
    <scope>IDENTIFICATION</scope>
</reference>
<keyword evidence="5" id="KW-0810">Translation regulation</keyword>
<dbReference type="Pfam" id="PF00806">
    <property type="entry name" value="PUF"/>
    <property type="match status" value="8"/>
</dbReference>
<feature type="domain" description="PUM-HD" evidence="10">
    <location>
        <begin position="750"/>
        <end position="1092"/>
    </location>
</feature>
<dbReference type="FunFam" id="1.25.10.10:FF:000004">
    <property type="entry name" value="Pumilio homolog 1 isoform 2"/>
    <property type="match status" value="1"/>
</dbReference>
<organism evidence="13">
    <name type="scientific">Castor canadensis</name>
    <name type="common">American beaver</name>
    <dbReference type="NCBI Taxonomy" id="51338"/>
    <lineage>
        <taxon>Eukaryota</taxon>
        <taxon>Metazoa</taxon>
        <taxon>Chordata</taxon>
        <taxon>Craniata</taxon>
        <taxon>Vertebrata</taxon>
        <taxon>Euteleostomi</taxon>
        <taxon>Mammalia</taxon>
        <taxon>Eutheria</taxon>
        <taxon>Euarchontoglires</taxon>
        <taxon>Glires</taxon>
        <taxon>Rodentia</taxon>
        <taxon>Castorimorpha</taxon>
        <taxon>Castoridae</taxon>
        <taxon>Castor</taxon>
    </lineage>
</organism>
<feature type="region of interest" description="Disordered" evidence="9">
    <location>
        <begin position="233"/>
        <end position="272"/>
    </location>
</feature>
<dbReference type="PANTHER" id="PTHR12537:SF1">
    <property type="entry name" value="PUMILIO HOMOLOG 1"/>
    <property type="match status" value="1"/>
</dbReference>
<dbReference type="GeneID" id="109681744"/>
<evidence type="ECO:0000259" key="10">
    <source>
        <dbReference type="PROSITE" id="PS50303"/>
    </source>
</evidence>
<dbReference type="InterPro" id="IPR011989">
    <property type="entry name" value="ARM-like"/>
</dbReference>
<feature type="repeat" description="Pumilio" evidence="8">
    <location>
        <begin position="880"/>
        <end position="915"/>
    </location>
</feature>
<proteinExistence type="predicted"/>
<reference evidence="13" key="2">
    <citation type="submission" date="2025-04" db="UniProtKB">
        <authorList>
            <consortium name="RefSeq"/>
        </authorList>
    </citation>
    <scope>IDENTIFICATION</scope>
    <source>
        <tissue evidence="13">Leukocyte</tissue>
    </source>
</reference>
<dbReference type="GO" id="GO:0006417">
    <property type="term" value="P:regulation of translation"/>
    <property type="evidence" value="ECO:0007669"/>
    <property type="project" value="UniProtKB-KW"/>
</dbReference>
<dbReference type="GO" id="GO:0005829">
    <property type="term" value="C:cytosol"/>
    <property type="evidence" value="ECO:0007669"/>
    <property type="project" value="TreeGrafter"/>
</dbReference>
<feature type="region of interest" description="Disordered" evidence="9">
    <location>
        <begin position="486"/>
        <end position="525"/>
    </location>
</feature>
<protein>
    <recommendedName>
        <fullName evidence="7">Pumilio homolog 1</fullName>
    </recommendedName>
</protein>
<evidence type="ECO:0000313" key="13">
    <source>
        <dbReference type="RefSeq" id="XP_020012187.1"/>
    </source>
</evidence>
<keyword evidence="12" id="KW-1185">Reference proteome</keyword>